<reference evidence="1" key="1">
    <citation type="submission" date="2022-08" db="EMBL/GenBank/DDBJ databases">
        <title>A Global Phylogenomic Analysis of the Shiitake Genus Lentinula.</title>
        <authorList>
            <consortium name="DOE Joint Genome Institute"/>
            <person name="Sierra-Patev S."/>
            <person name="Min B."/>
            <person name="Naranjo-Ortiz M."/>
            <person name="Looney B."/>
            <person name="Konkel Z."/>
            <person name="Slot J.C."/>
            <person name="Sakamoto Y."/>
            <person name="Steenwyk J.L."/>
            <person name="Rokas A."/>
            <person name="Carro J."/>
            <person name="Camarero S."/>
            <person name="Ferreira P."/>
            <person name="Molpeceres G."/>
            <person name="Ruiz-Duenas F.J."/>
            <person name="Serrano A."/>
            <person name="Henrissat B."/>
            <person name="Drula E."/>
            <person name="Hughes K.W."/>
            <person name="Mata J.L."/>
            <person name="Ishikawa N.K."/>
            <person name="Vargas-Isla R."/>
            <person name="Ushijima S."/>
            <person name="Smith C.A."/>
            <person name="Ahrendt S."/>
            <person name="Andreopoulos W."/>
            <person name="He G."/>
            <person name="Labutti K."/>
            <person name="Lipzen A."/>
            <person name="Ng V."/>
            <person name="Riley R."/>
            <person name="Sandor L."/>
            <person name="Barry K."/>
            <person name="Martinez A.T."/>
            <person name="Xiao Y."/>
            <person name="Gibbons J.G."/>
            <person name="Terashima K."/>
            <person name="Grigoriev I.V."/>
            <person name="Hibbett D.S."/>
        </authorList>
    </citation>
    <scope>NUCLEOTIDE SEQUENCE</scope>
    <source>
        <strain evidence="1">JLM2183</strain>
    </source>
</reference>
<keyword evidence="2" id="KW-1185">Reference proteome</keyword>
<dbReference type="Pfam" id="PF19287">
    <property type="entry name" value="DUF5910"/>
    <property type="match status" value="1"/>
</dbReference>
<comment type="caution">
    <text evidence="1">The sequence shown here is derived from an EMBL/GenBank/DDBJ whole genome shotgun (WGS) entry which is preliminary data.</text>
</comment>
<name>A0A9W9A3T5_9AGAR</name>
<organism evidence="1 2">
    <name type="scientific">Lentinula aciculospora</name>
    <dbReference type="NCBI Taxonomy" id="153920"/>
    <lineage>
        <taxon>Eukaryota</taxon>
        <taxon>Fungi</taxon>
        <taxon>Dikarya</taxon>
        <taxon>Basidiomycota</taxon>
        <taxon>Agaricomycotina</taxon>
        <taxon>Agaricomycetes</taxon>
        <taxon>Agaricomycetidae</taxon>
        <taxon>Agaricales</taxon>
        <taxon>Marasmiineae</taxon>
        <taxon>Omphalotaceae</taxon>
        <taxon>Lentinula</taxon>
    </lineage>
</organism>
<dbReference type="EMBL" id="JAOTPV010000018">
    <property type="protein sequence ID" value="KAJ4472940.1"/>
    <property type="molecule type" value="Genomic_DNA"/>
</dbReference>
<evidence type="ECO:0000313" key="2">
    <source>
        <dbReference type="Proteomes" id="UP001150266"/>
    </source>
</evidence>
<proteinExistence type="predicted"/>
<dbReference type="OrthoDB" id="3017589at2759"/>
<accession>A0A9W9A3T5</accession>
<protein>
    <submittedName>
        <fullName evidence="1">Uncharacterized protein</fullName>
    </submittedName>
</protein>
<gene>
    <name evidence="1" type="ORF">J3R30DRAFT_3512650</name>
</gene>
<dbReference type="Proteomes" id="UP001150266">
    <property type="component" value="Unassembled WGS sequence"/>
</dbReference>
<dbReference type="InterPro" id="IPR045564">
    <property type="entry name" value="DUF5910"/>
</dbReference>
<sequence>MQWKAMDYNYRKTLTAIPATADMIGEGAYLSPVLDQDEKYKGYWECTVSANAKAIKAVSKLFVRTETVKVYNPAAIKEYAKKNRKDVVNTIMFSKLMYYYSPAYQMLIPPMYLVASSNTTTAELSKGGDNILGLKVWCVQPGKWFGVWSLRFMTMTDLRYSQ</sequence>
<dbReference type="AlphaFoldDB" id="A0A9W9A3T5"/>
<evidence type="ECO:0000313" key="1">
    <source>
        <dbReference type="EMBL" id="KAJ4472940.1"/>
    </source>
</evidence>